<feature type="non-terminal residue" evidence="2">
    <location>
        <position position="1"/>
    </location>
</feature>
<dbReference type="Pfam" id="PF00408">
    <property type="entry name" value="PGM_PMM_IV"/>
    <property type="match status" value="1"/>
</dbReference>
<organism evidence="2 3">
    <name type="scientific">Mammaliicoccus sciuri</name>
    <name type="common">Staphylococcus sciuri</name>
    <dbReference type="NCBI Taxonomy" id="1296"/>
    <lineage>
        <taxon>Bacteria</taxon>
        <taxon>Bacillati</taxon>
        <taxon>Bacillota</taxon>
        <taxon>Bacilli</taxon>
        <taxon>Bacillales</taxon>
        <taxon>Staphylococcaceae</taxon>
        <taxon>Mammaliicoccus</taxon>
    </lineage>
</organism>
<evidence type="ECO:0000259" key="1">
    <source>
        <dbReference type="Pfam" id="PF00408"/>
    </source>
</evidence>
<name>A0ABT7I083_MAMSC</name>
<keyword evidence="3" id="KW-1185">Reference proteome</keyword>
<reference evidence="2" key="1">
    <citation type="submission" date="2022-09" db="EMBL/GenBank/DDBJ databases">
        <authorList>
            <person name="De Moura G.S."/>
            <person name="Carvalho E."/>
            <person name="Ramos Sanchez E.M."/>
            <person name="Sellera F.P."/>
            <person name="Marques M.F.S."/>
            <person name="Heinemann M.B."/>
            <person name="De Vliegher S."/>
            <person name="Souza F.N."/>
            <person name="Mota R.A."/>
        </authorList>
    </citation>
    <scope>NUCLEOTIDE SEQUENCE</scope>
    <source>
        <strain evidence="2">BR656</strain>
    </source>
</reference>
<proteinExistence type="predicted"/>
<comment type="caution">
    <text evidence="2">The sequence shown here is derived from an EMBL/GenBank/DDBJ whole genome shotgun (WGS) entry which is preliminary data.</text>
</comment>
<dbReference type="EMBL" id="JAPNQM010000008">
    <property type="protein sequence ID" value="MDL0117715.1"/>
    <property type="molecule type" value="Genomic_DNA"/>
</dbReference>
<evidence type="ECO:0000313" key="2">
    <source>
        <dbReference type="EMBL" id="MDL0117715.1"/>
    </source>
</evidence>
<feature type="domain" description="Alpha-D-phosphohexomutase C-terminal" evidence="1">
    <location>
        <begin position="35"/>
        <end position="77"/>
    </location>
</feature>
<evidence type="ECO:0000313" key="3">
    <source>
        <dbReference type="Proteomes" id="UP001176210"/>
    </source>
</evidence>
<sequence>TIELDNLTPLYIENYITQESHNIQSGETSTIQLPQTDLIKFIFEEGFIAVRPSGTEPKMKLYFSLDVEKLDDVIEEFERKFNLK</sequence>
<dbReference type="InterPro" id="IPR036900">
    <property type="entry name" value="A-D-PHexomutase_C_sf"/>
</dbReference>
<reference evidence="2" key="2">
    <citation type="journal article" date="2023" name="Vet. Microbiol.">
        <title>Emergence of livestock-associated Mammaliicoccus sciuri ST71 co-harbouring mecA and mecC genes in Brazil.</title>
        <authorList>
            <person name="de Moura G.S."/>
            <person name="de Carvalho E."/>
            <person name="Ramos Sanchez E.M."/>
            <person name="Sellera F.P."/>
            <person name="Marques M.F.S."/>
            <person name="Heinemann M.B."/>
            <person name="De Vliegher S."/>
            <person name="Souza F.N."/>
            <person name="Mota R.A."/>
        </authorList>
    </citation>
    <scope>NUCLEOTIDE SEQUENCE</scope>
    <source>
        <strain evidence="2">BR656</strain>
    </source>
</reference>
<dbReference type="Gene3D" id="3.30.310.50">
    <property type="entry name" value="Alpha-D-phosphohexomutase, C-terminal domain"/>
    <property type="match status" value="1"/>
</dbReference>
<dbReference type="InterPro" id="IPR005843">
    <property type="entry name" value="A-D-PHexomutase_C"/>
</dbReference>
<dbReference type="Proteomes" id="UP001176210">
    <property type="component" value="Unassembled WGS sequence"/>
</dbReference>
<protein>
    <submittedName>
        <fullName evidence="2">Phosphoglucomutase</fullName>
    </submittedName>
</protein>
<dbReference type="SUPFAM" id="SSF55957">
    <property type="entry name" value="Phosphoglucomutase, C-terminal domain"/>
    <property type="match status" value="1"/>
</dbReference>
<accession>A0ABT7I083</accession>
<gene>
    <name evidence="2" type="ORF">OWO77_12160</name>
</gene>